<dbReference type="STRING" id="5098.A0A507QUZ3"/>
<evidence type="ECO:0000313" key="6">
    <source>
        <dbReference type="EMBL" id="TQB72020.1"/>
    </source>
</evidence>
<dbReference type="GO" id="GO:0006457">
    <property type="term" value="P:protein folding"/>
    <property type="evidence" value="ECO:0007669"/>
    <property type="project" value="TreeGrafter"/>
</dbReference>
<dbReference type="GO" id="GO:0005634">
    <property type="term" value="C:nucleus"/>
    <property type="evidence" value="ECO:0007669"/>
    <property type="project" value="TreeGrafter"/>
</dbReference>
<dbReference type="Proteomes" id="UP000319663">
    <property type="component" value="Unassembled WGS sequence"/>
</dbReference>
<feature type="region of interest" description="Disordered" evidence="4">
    <location>
        <begin position="1"/>
        <end position="63"/>
    </location>
</feature>
<dbReference type="InterPro" id="IPR044059">
    <property type="entry name" value="Csn1/TTC4_wheel"/>
</dbReference>
<organism evidence="6 7">
    <name type="scientific">Monascus purpureus</name>
    <name type="common">Red mold</name>
    <name type="synonym">Monascus anka</name>
    <dbReference type="NCBI Taxonomy" id="5098"/>
    <lineage>
        <taxon>Eukaryota</taxon>
        <taxon>Fungi</taxon>
        <taxon>Dikarya</taxon>
        <taxon>Ascomycota</taxon>
        <taxon>Pezizomycotina</taxon>
        <taxon>Eurotiomycetes</taxon>
        <taxon>Eurotiomycetidae</taxon>
        <taxon>Eurotiales</taxon>
        <taxon>Aspergillaceae</taxon>
        <taxon>Monascus</taxon>
    </lineage>
</organism>
<dbReference type="PANTHER" id="PTHR46035:SF1">
    <property type="entry name" value="TETRATRICOPEPTIDE REPEAT PROTEIN 4"/>
    <property type="match status" value="1"/>
</dbReference>
<keyword evidence="1" id="KW-0677">Repeat</keyword>
<keyword evidence="7" id="KW-1185">Reference proteome</keyword>
<keyword evidence="2" id="KW-0802">TPR repeat</keyword>
<dbReference type="Pfam" id="PF18972">
    <property type="entry name" value="Wheel"/>
    <property type="match status" value="1"/>
</dbReference>
<dbReference type="GO" id="GO:0030544">
    <property type="term" value="F:Hsp70 protein binding"/>
    <property type="evidence" value="ECO:0007669"/>
    <property type="project" value="TreeGrafter"/>
</dbReference>
<dbReference type="PANTHER" id="PTHR46035">
    <property type="entry name" value="TETRATRICOPEPTIDE REPEAT PROTEIN 4"/>
    <property type="match status" value="1"/>
</dbReference>
<proteinExistence type="inferred from homology"/>
<dbReference type="OrthoDB" id="420195at2759"/>
<feature type="domain" description="Cns1/TTC4 wheel" evidence="5">
    <location>
        <begin position="334"/>
        <end position="443"/>
    </location>
</feature>
<reference evidence="6 7" key="1">
    <citation type="submission" date="2019-06" db="EMBL/GenBank/DDBJ databases">
        <title>Wine fermentation using esterase from Monascus purpureus.</title>
        <authorList>
            <person name="Geng C."/>
            <person name="Zhang Y."/>
        </authorList>
    </citation>
    <scope>NUCLEOTIDE SEQUENCE [LARGE SCALE GENOMIC DNA]</scope>
    <source>
        <strain evidence="6">HQ1</strain>
    </source>
</reference>
<gene>
    <name evidence="6" type="ORF">MPDQ_007183</name>
</gene>
<comment type="similarity">
    <text evidence="3">Belongs to the TTC4 family.</text>
</comment>
<protein>
    <recommendedName>
        <fullName evidence="5">Cns1/TTC4 wheel domain-containing protein</fullName>
    </recommendedName>
</protein>
<feature type="compositionally biased region" description="Polar residues" evidence="4">
    <location>
        <begin position="50"/>
        <end position="60"/>
    </location>
</feature>
<dbReference type="AlphaFoldDB" id="A0A507QUZ3"/>
<dbReference type="SUPFAM" id="SSF48452">
    <property type="entry name" value="TPR-like"/>
    <property type="match status" value="1"/>
</dbReference>
<dbReference type="SMART" id="SM00028">
    <property type="entry name" value="TPR"/>
    <property type="match status" value="3"/>
</dbReference>
<evidence type="ECO:0000256" key="1">
    <source>
        <dbReference type="ARBA" id="ARBA00022737"/>
    </source>
</evidence>
<dbReference type="CDD" id="cd21381">
    <property type="entry name" value="CTWD_TTC4"/>
    <property type="match status" value="1"/>
</dbReference>
<evidence type="ECO:0000256" key="4">
    <source>
        <dbReference type="SAM" id="MobiDB-lite"/>
    </source>
</evidence>
<dbReference type="Gene3D" id="1.25.40.10">
    <property type="entry name" value="Tetratricopeptide repeat domain"/>
    <property type="match status" value="1"/>
</dbReference>
<dbReference type="GO" id="GO:0051879">
    <property type="term" value="F:Hsp90 protein binding"/>
    <property type="evidence" value="ECO:0007669"/>
    <property type="project" value="InterPro"/>
</dbReference>
<evidence type="ECO:0000256" key="2">
    <source>
        <dbReference type="ARBA" id="ARBA00022803"/>
    </source>
</evidence>
<comment type="caution">
    <text evidence="6">The sequence shown here is derived from an EMBL/GenBank/DDBJ whole genome shotgun (WGS) entry which is preliminary data.</text>
</comment>
<feature type="compositionally biased region" description="Basic and acidic residues" evidence="4">
    <location>
        <begin position="21"/>
        <end position="32"/>
    </location>
</feature>
<accession>A0A507QUZ3</accession>
<evidence type="ECO:0000256" key="3">
    <source>
        <dbReference type="ARBA" id="ARBA00023602"/>
    </source>
</evidence>
<evidence type="ECO:0000313" key="7">
    <source>
        <dbReference type="Proteomes" id="UP000319663"/>
    </source>
</evidence>
<sequence length="452" mass="50758">MAKIEELPDDFDESLNLNDTNHAHQEDDKKTDPVVSSLPPSGLNDIIKDATSNNDISSLPISEETPFPINEERLKEIQNDPAAPRMPPAMASVKSNTTEDLLDMMNKTPLFMTDIEKARDENGENYYLDALMALQNEGTRGEVAQNFREQGNEAAREKRWGDAKEFYTKGIAVLRVKEDKWDKPEDPEAEKKLLRELEEAVFVNRALCNLELKNYRSTTLDCAEALKVNPKNIKAYYRSSQALLALDKIPEALDVVTRGLALDSKNKSLQQVSSKISARKVVLDEIAAKKKAEVEKRKKELLIKSAALKARQIRTRKTAQPPDMEGAEIRLVPDPLSPESTLEFPAVFLYSMDAQSDFVKSFSEMHCIADHLEYIFPLPWDERGEYTISGVECFMDTVSGGLIKAGKKVPLLRILSGGKVEVVDELVKIYVIPTGKVGKFIEKMKERKQAGN</sequence>
<dbReference type="InterPro" id="IPR019734">
    <property type="entry name" value="TPR_rpt"/>
</dbReference>
<evidence type="ECO:0000259" key="5">
    <source>
        <dbReference type="Pfam" id="PF18972"/>
    </source>
</evidence>
<dbReference type="GO" id="GO:0005829">
    <property type="term" value="C:cytosol"/>
    <property type="evidence" value="ECO:0007669"/>
    <property type="project" value="TreeGrafter"/>
</dbReference>
<name>A0A507QUZ3_MONPU</name>
<dbReference type="FunFam" id="1.25.40.10:FF:000611">
    <property type="entry name" value="TPR repeat protein"/>
    <property type="match status" value="1"/>
</dbReference>
<dbReference type="InterPro" id="IPR011990">
    <property type="entry name" value="TPR-like_helical_dom_sf"/>
</dbReference>
<dbReference type="EMBL" id="VIFY01000071">
    <property type="protein sequence ID" value="TQB72020.1"/>
    <property type="molecule type" value="Genomic_DNA"/>
</dbReference>